<organism evidence="1 2">
    <name type="scientific">Streptomyces pacificus</name>
    <dbReference type="NCBI Taxonomy" id="2705029"/>
    <lineage>
        <taxon>Bacteria</taxon>
        <taxon>Bacillati</taxon>
        <taxon>Actinomycetota</taxon>
        <taxon>Actinomycetes</taxon>
        <taxon>Kitasatosporales</taxon>
        <taxon>Streptomycetaceae</taxon>
        <taxon>Streptomyces</taxon>
    </lineage>
</organism>
<reference evidence="1 2" key="1">
    <citation type="submission" date="2020-02" db="EMBL/GenBank/DDBJ databases">
        <title>Whole Genome Shotgun Sequence of Streptomyces sp. strain CWH03.</title>
        <authorList>
            <person name="Dohra H."/>
            <person name="Kodani S."/>
            <person name="Yamamura H."/>
        </authorList>
    </citation>
    <scope>NUCLEOTIDE SEQUENCE [LARGE SCALE GENOMIC DNA]</scope>
    <source>
        <strain evidence="1 2">CWH03</strain>
    </source>
</reference>
<dbReference type="RefSeq" id="WP_173261089.1">
    <property type="nucleotide sequence ID" value="NZ_BLLG01000001.1"/>
</dbReference>
<evidence type="ECO:0000313" key="2">
    <source>
        <dbReference type="Proteomes" id="UP000484988"/>
    </source>
</evidence>
<protein>
    <submittedName>
        <fullName evidence="1">MerR family transcriptional regulator</fullName>
    </submittedName>
</protein>
<evidence type="ECO:0000313" key="1">
    <source>
        <dbReference type="EMBL" id="GFH34309.1"/>
    </source>
</evidence>
<sequence>MAVEIIKLSDGTATLTATGAAEHAGVERPTVYSWIRRYKIPVVGKHDNGQNLYRLADIARAEKSTRAGARRNVGLRTVATHEIADHEAVLVRLDCQHLKILSDRHGPTPDRAVACFECSEQRRIAYVVTGQTARAA</sequence>
<keyword evidence="2" id="KW-1185">Reference proteome</keyword>
<comment type="caution">
    <text evidence="1">The sequence shown here is derived from an EMBL/GenBank/DDBJ whole genome shotgun (WGS) entry which is preliminary data.</text>
</comment>
<proteinExistence type="predicted"/>
<dbReference type="SUPFAM" id="SSF46955">
    <property type="entry name" value="Putative DNA-binding domain"/>
    <property type="match status" value="1"/>
</dbReference>
<dbReference type="AlphaFoldDB" id="A0A6A0AMW6"/>
<accession>A0A6A0AMW6</accession>
<name>A0A6A0AMW6_9ACTN</name>
<dbReference type="Proteomes" id="UP000484988">
    <property type="component" value="Unassembled WGS sequence"/>
</dbReference>
<dbReference type="InterPro" id="IPR009061">
    <property type="entry name" value="DNA-bd_dom_put_sf"/>
</dbReference>
<dbReference type="EMBL" id="BLLG01000001">
    <property type="protein sequence ID" value="GFH34309.1"/>
    <property type="molecule type" value="Genomic_DNA"/>
</dbReference>
<dbReference type="Gene3D" id="1.10.1660.10">
    <property type="match status" value="1"/>
</dbReference>
<gene>
    <name evidence="1" type="ORF">SCWH03_05230</name>
</gene>